<evidence type="ECO:0008006" key="3">
    <source>
        <dbReference type="Google" id="ProtNLM"/>
    </source>
</evidence>
<sequence length="34" mass="4137">MGKIAQIVEEKYKWRNSRLQKDVFSYILLKNLSH</sequence>
<evidence type="ECO:0000313" key="1">
    <source>
        <dbReference type="EMBL" id="BDC99922.1"/>
    </source>
</evidence>
<accession>A0ABN6LE27</accession>
<dbReference type="EMBL" id="AP025292">
    <property type="protein sequence ID" value="BDC99922.1"/>
    <property type="molecule type" value="Genomic_DNA"/>
</dbReference>
<evidence type="ECO:0000313" key="2">
    <source>
        <dbReference type="Proteomes" id="UP001354989"/>
    </source>
</evidence>
<organism evidence="1 2">
    <name type="scientific">Persicobacter psychrovividus</name>
    <dbReference type="NCBI Taxonomy" id="387638"/>
    <lineage>
        <taxon>Bacteria</taxon>
        <taxon>Pseudomonadati</taxon>
        <taxon>Bacteroidota</taxon>
        <taxon>Cytophagia</taxon>
        <taxon>Cytophagales</taxon>
        <taxon>Persicobacteraceae</taxon>
        <taxon>Persicobacter</taxon>
    </lineage>
</organism>
<proteinExistence type="predicted"/>
<gene>
    <name evidence="1" type="ORF">PEPS_22030</name>
</gene>
<keyword evidence="2" id="KW-1185">Reference proteome</keyword>
<reference evidence="1 2" key="1">
    <citation type="submission" date="2021-12" db="EMBL/GenBank/DDBJ databases">
        <title>Genome sequencing of bacteria with rrn-lacking chromosome and rrn-plasmid.</title>
        <authorList>
            <person name="Anda M."/>
            <person name="Iwasaki W."/>
        </authorList>
    </citation>
    <scope>NUCLEOTIDE SEQUENCE [LARGE SCALE GENOMIC DNA]</scope>
    <source>
        <strain evidence="1 2">NBRC 101262</strain>
    </source>
</reference>
<protein>
    <recommendedName>
        <fullName evidence="3">Transposase</fullName>
    </recommendedName>
</protein>
<dbReference type="Proteomes" id="UP001354989">
    <property type="component" value="Chromosome"/>
</dbReference>
<name>A0ABN6LE27_9BACT</name>